<accession>A0A136M026</accession>
<dbReference type="EMBL" id="JYNZ01000002">
    <property type="protein sequence ID" value="KXK27226.1"/>
    <property type="molecule type" value="Genomic_DNA"/>
</dbReference>
<comment type="caution">
    <text evidence="1">The sequence shown here is derived from an EMBL/GenBank/DDBJ whole genome shotgun (WGS) entry which is preliminary data.</text>
</comment>
<reference evidence="1 2" key="1">
    <citation type="submission" date="2015-02" db="EMBL/GenBank/DDBJ databases">
        <title>Improved understanding of the partial-nitritation anammox process through 23 genomes representing the majority of the microbial community.</title>
        <authorList>
            <person name="Speth D.R."/>
            <person name="In T Zandt M."/>
            <person name="Guerrero Cruz S."/>
            <person name="Jetten M.S."/>
            <person name="Dutilh B.E."/>
        </authorList>
    </citation>
    <scope>NUCLEOTIDE SEQUENCE [LARGE SCALE GENOMIC DNA]</scope>
    <source>
        <strain evidence="1">OLB20</strain>
    </source>
</reference>
<sequence length="219" mass="24573">MSTALVYGNGSMLVNVNNRLNIADLYWPYVGQENHLNEVPNQMFLRIDGTLDMLTDWEISPAYTEDSLVGKSSARSVFRKLMFSLREAVLPDKQVFLREYSFTNSADYTREVYLYVKNNFRLMEGDIGDTALWYPKAGALVHYKKNRYLAVGSSGVLHQFTCASPLDNSGRGAFPDTEGQLAYNPVATGEVESCLSVKLTIAPGERVTADFFHCSRLLL</sequence>
<dbReference type="STRING" id="1617426.TR69_WS6001000094"/>
<proteinExistence type="predicted"/>
<organism evidence="1 2">
    <name type="scientific">candidate division WS6 bacterium OLB20</name>
    <dbReference type="NCBI Taxonomy" id="1617426"/>
    <lineage>
        <taxon>Bacteria</taxon>
        <taxon>Candidatus Dojkabacteria</taxon>
    </lineage>
</organism>
<dbReference type="AlphaFoldDB" id="A0A136M026"/>
<evidence type="ECO:0000313" key="2">
    <source>
        <dbReference type="Proteomes" id="UP000070457"/>
    </source>
</evidence>
<dbReference type="Proteomes" id="UP000070457">
    <property type="component" value="Unassembled WGS sequence"/>
</dbReference>
<name>A0A136M026_9BACT</name>
<evidence type="ECO:0000313" key="1">
    <source>
        <dbReference type="EMBL" id="KXK27226.1"/>
    </source>
</evidence>
<protein>
    <submittedName>
        <fullName evidence="1">Uncharacterized protein</fullName>
    </submittedName>
</protein>
<gene>
    <name evidence="1" type="ORF">TR69_WS6001000094</name>
</gene>